<evidence type="ECO:0008006" key="4">
    <source>
        <dbReference type="Google" id="ProtNLM"/>
    </source>
</evidence>
<feature type="signal peptide" evidence="1">
    <location>
        <begin position="1"/>
        <end position="17"/>
    </location>
</feature>
<evidence type="ECO:0000313" key="2">
    <source>
        <dbReference type="EMBL" id="KXJ90774.1"/>
    </source>
</evidence>
<evidence type="ECO:0000313" key="3">
    <source>
        <dbReference type="Proteomes" id="UP000070501"/>
    </source>
</evidence>
<accession>A0A136J143</accession>
<sequence length="106" mass="11980">MAILWSMVALLLNKLQRAPERIDQQLYPRCVDCLILGQDCAQESSEHLPTLSSRWSAQWHGTARPGSIDTKVKDAEAAGWGRPTLRFWCLRELLQLLHEASFCSSA</sequence>
<dbReference type="EMBL" id="KQ964252">
    <property type="protein sequence ID" value="KXJ90774.1"/>
    <property type="molecule type" value="Genomic_DNA"/>
</dbReference>
<gene>
    <name evidence="2" type="ORF">Micbo1qcDRAFT_72784</name>
</gene>
<feature type="chain" id="PRO_5007293361" description="Secreted protein" evidence="1">
    <location>
        <begin position="18"/>
        <end position="106"/>
    </location>
</feature>
<evidence type="ECO:0000256" key="1">
    <source>
        <dbReference type="SAM" id="SignalP"/>
    </source>
</evidence>
<keyword evidence="3" id="KW-1185">Reference proteome</keyword>
<organism evidence="2 3">
    <name type="scientific">Microdochium bolleyi</name>
    <dbReference type="NCBI Taxonomy" id="196109"/>
    <lineage>
        <taxon>Eukaryota</taxon>
        <taxon>Fungi</taxon>
        <taxon>Dikarya</taxon>
        <taxon>Ascomycota</taxon>
        <taxon>Pezizomycotina</taxon>
        <taxon>Sordariomycetes</taxon>
        <taxon>Xylariomycetidae</taxon>
        <taxon>Xylariales</taxon>
        <taxon>Microdochiaceae</taxon>
        <taxon>Microdochium</taxon>
    </lineage>
</organism>
<name>A0A136J143_9PEZI</name>
<dbReference type="InParanoid" id="A0A136J143"/>
<dbReference type="Proteomes" id="UP000070501">
    <property type="component" value="Unassembled WGS sequence"/>
</dbReference>
<dbReference type="AlphaFoldDB" id="A0A136J143"/>
<keyword evidence="1" id="KW-0732">Signal</keyword>
<reference evidence="3" key="1">
    <citation type="submission" date="2016-02" db="EMBL/GenBank/DDBJ databases">
        <title>Draft genome sequence of Microdochium bolleyi, a fungal endophyte of beachgrass.</title>
        <authorList>
            <consortium name="DOE Joint Genome Institute"/>
            <person name="David A.S."/>
            <person name="May G."/>
            <person name="Haridas S."/>
            <person name="Lim J."/>
            <person name="Wang M."/>
            <person name="Labutti K."/>
            <person name="Lipzen A."/>
            <person name="Barry K."/>
            <person name="Grigoriev I.V."/>
        </authorList>
    </citation>
    <scope>NUCLEOTIDE SEQUENCE [LARGE SCALE GENOMIC DNA]</scope>
    <source>
        <strain evidence="3">J235TASD1</strain>
    </source>
</reference>
<protein>
    <recommendedName>
        <fullName evidence="4">Secreted protein</fullName>
    </recommendedName>
</protein>
<proteinExistence type="predicted"/>